<feature type="transmembrane region" description="Helical" evidence="2">
    <location>
        <begin position="30"/>
        <end position="48"/>
    </location>
</feature>
<protein>
    <submittedName>
        <fullName evidence="3">Uncharacterized protein</fullName>
    </submittedName>
</protein>
<gene>
    <name evidence="3" type="ORF">QBC47DRAFT_296789</name>
</gene>
<name>A0AAJ0BFR3_9PEZI</name>
<evidence type="ECO:0000256" key="2">
    <source>
        <dbReference type="SAM" id="Phobius"/>
    </source>
</evidence>
<feature type="region of interest" description="Disordered" evidence="1">
    <location>
        <begin position="295"/>
        <end position="329"/>
    </location>
</feature>
<feature type="transmembrane region" description="Helical" evidence="2">
    <location>
        <begin position="78"/>
        <end position="99"/>
    </location>
</feature>
<dbReference type="AlphaFoldDB" id="A0AAJ0BFR3"/>
<organism evidence="3 4">
    <name type="scientific">Echria macrotheca</name>
    <dbReference type="NCBI Taxonomy" id="438768"/>
    <lineage>
        <taxon>Eukaryota</taxon>
        <taxon>Fungi</taxon>
        <taxon>Dikarya</taxon>
        <taxon>Ascomycota</taxon>
        <taxon>Pezizomycotina</taxon>
        <taxon>Sordariomycetes</taxon>
        <taxon>Sordariomycetidae</taxon>
        <taxon>Sordariales</taxon>
        <taxon>Schizotheciaceae</taxon>
        <taxon>Echria</taxon>
    </lineage>
</organism>
<keyword evidence="2" id="KW-0472">Membrane</keyword>
<evidence type="ECO:0000313" key="4">
    <source>
        <dbReference type="Proteomes" id="UP001239445"/>
    </source>
</evidence>
<feature type="transmembrane region" description="Helical" evidence="2">
    <location>
        <begin position="111"/>
        <end position="133"/>
    </location>
</feature>
<keyword evidence="4" id="KW-1185">Reference proteome</keyword>
<comment type="caution">
    <text evidence="3">The sequence shown here is derived from an EMBL/GenBank/DDBJ whole genome shotgun (WGS) entry which is preliminary data.</text>
</comment>
<accession>A0AAJ0BFR3</accession>
<keyword evidence="2" id="KW-1133">Transmembrane helix</keyword>
<evidence type="ECO:0000256" key="1">
    <source>
        <dbReference type="SAM" id="MobiDB-lite"/>
    </source>
</evidence>
<evidence type="ECO:0000313" key="3">
    <source>
        <dbReference type="EMBL" id="KAK1757463.1"/>
    </source>
</evidence>
<keyword evidence="2" id="KW-0812">Transmembrane</keyword>
<dbReference type="Proteomes" id="UP001239445">
    <property type="component" value="Unassembled WGS sequence"/>
</dbReference>
<sequence length="329" mass="36338">MAGGFSPIDEQRCIHYAAFASHLDRKSFDAIYWILFFVNILILFIASWQYSHDHEAAKDVPPGTREYKHRMMNCMYRCLAYFSASVVCIVMEVYALLALQFCDGEDLMSLFWATWTMLQLGSLVAIGGIILAVYNNIRGNKNPPWALALGTPVLVVAGIGHAFNMSMRKRVERVRVRGRSRSRRRTVSVSSSTVNRLEGIMTSDVPISREETLRMDDSEKEDADYKVAKLVGFTPDGGVIIQFGEDPGAAITPDRGTVLGRGEGGQVLVAFRKSMTIITDGNGYPMVSEKRVASSSTLNIPSPTSPLTRPPPVVRIATPPMPSRGDDIV</sequence>
<reference evidence="3" key="1">
    <citation type="submission" date="2023-06" db="EMBL/GenBank/DDBJ databases">
        <title>Genome-scale phylogeny and comparative genomics of the fungal order Sordariales.</title>
        <authorList>
            <consortium name="Lawrence Berkeley National Laboratory"/>
            <person name="Hensen N."/>
            <person name="Bonometti L."/>
            <person name="Westerberg I."/>
            <person name="Brannstrom I.O."/>
            <person name="Guillou S."/>
            <person name="Cros-Aarteil S."/>
            <person name="Calhoun S."/>
            <person name="Haridas S."/>
            <person name="Kuo A."/>
            <person name="Mondo S."/>
            <person name="Pangilinan J."/>
            <person name="Riley R."/>
            <person name="Labutti K."/>
            <person name="Andreopoulos B."/>
            <person name="Lipzen A."/>
            <person name="Chen C."/>
            <person name="Yanf M."/>
            <person name="Daum C."/>
            <person name="Ng V."/>
            <person name="Clum A."/>
            <person name="Steindorff A."/>
            <person name="Ohm R."/>
            <person name="Martin F."/>
            <person name="Silar P."/>
            <person name="Natvig D."/>
            <person name="Lalanne C."/>
            <person name="Gautier V."/>
            <person name="Ament-Velasquez S.L."/>
            <person name="Kruys A."/>
            <person name="Hutchinson M.I."/>
            <person name="Powell A.J."/>
            <person name="Barry K."/>
            <person name="Miller A.N."/>
            <person name="Grigoriev I.V."/>
            <person name="Debuchy R."/>
            <person name="Gladieux P."/>
            <person name="Thoren M.H."/>
            <person name="Johannesson H."/>
        </authorList>
    </citation>
    <scope>NUCLEOTIDE SEQUENCE</scope>
    <source>
        <strain evidence="3">PSN4</strain>
    </source>
</reference>
<proteinExistence type="predicted"/>
<feature type="transmembrane region" description="Helical" evidence="2">
    <location>
        <begin position="145"/>
        <end position="163"/>
    </location>
</feature>
<dbReference type="EMBL" id="MU839830">
    <property type="protein sequence ID" value="KAK1757463.1"/>
    <property type="molecule type" value="Genomic_DNA"/>
</dbReference>